<evidence type="ECO:0000256" key="7">
    <source>
        <dbReference type="ARBA" id="ARBA00022729"/>
    </source>
</evidence>
<dbReference type="SUPFAM" id="SSF54403">
    <property type="entry name" value="Cystatin/monellin"/>
    <property type="match status" value="1"/>
</dbReference>
<dbReference type="PANTHER" id="PTHR15444">
    <property type="entry name" value="SECRETED PHOSPHOPROTEIN 24"/>
    <property type="match status" value="1"/>
</dbReference>
<dbReference type="PANTHER" id="PTHR15444:SF4">
    <property type="entry name" value="SECRETED PHOSPHOPROTEIN 24"/>
    <property type="match status" value="1"/>
</dbReference>
<feature type="chain" id="PRO_5035914605" description="Secreted phosphoprotein 24" evidence="10">
    <location>
        <begin position="19"/>
        <end position="170"/>
    </location>
</feature>
<comment type="similarity">
    <text evidence="3">Belongs to the SPP2 family.</text>
</comment>
<evidence type="ECO:0000256" key="1">
    <source>
        <dbReference type="ARBA" id="ARBA00002371"/>
    </source>
</evidence>
<dbReference type="GO" id="GO:0005576">
    <property type="term" value="C:extracellular region"/>
    <property type="evidence" value="ECO:0007669"/>
    <property type="project" value="UniProtKB-SubCell"/>
</dbReference>
<evidence type="ECO:0000313" key="11">
    <source>
        <dbReference type="EMBL" id="KAG9271557.1"/>
    </source>
</evidence>
<evidence type="ECO:0000256" key="3">
    <source>
        <dbReference type="ARBA" id="ARBA00008576"/>
    </source>
</evidence>
<keyword evidence="6" id="KW-0597">Phosphoprotein</keyword>
<accession>A0A8T2LL41</accession>
<keyword evidence="8" id="KW-1015">Disulfide bond</keyword>
<dbReference type="InterPro" id="IPR010892">
    <property type="entry name" value="Spp-24"/>
</dbReference>
<organism evidence="11 12">
    <name type="scientific">Astyanax mexicanus</name>
    <name type="common">Blind cave fish</name>
    <name type="synonym">Astyanax fasciatus mexicanus</name>
    <dbReference type="NCBI Taxonomy" id="7994"/>
    <lineage>
        <taxon>Eukaryota</taxon>
        <taxon>Metazoa</taxon>
        <taxon>Chordata</taxon>
        <taxon>Craniata</taxon>
        <taxon>Vertebrata</taxon>
        <taxon>Euteleostomi</taxon>
        <taxon>Actinopterygii</taxon>
        <taxon>Neopterygii</taxon>
        <taxon>Teleostei</taxon>
        <taxon>Ostariophysi</taxon>
        <taxon>Characiformes</taxon>
        <taxon>Characoidei</taxon>
        <taxon>Acestrorhamphidae</taxon>
        <taxon>Acestrorhamphinae</taxon>
        <taxon>Astyanax</taxon>
    </lineage>
</organism>
<evidence type="ECO:0000256" key="4">
    <source>
        <dbReference type="ARBA" id="ARBA00020365"/>
    </source>
</evidence>
<evidence type="ECO:0000256" key="2">
    <source>
        <dbReference type="ARBA" id="ARBA00004613"/>
    </source>
</evidence>
<name>A0A8T2LL41_ASTMX</name>
<protein>
    <recommendedName>
        <fullName evidence="4">Secreted phosphoprotein 24</fullName>
    </recommendedName>
    <alternativeName>
        <fullName evidence="9">Secreted phosphoprotein 2</fullName>
    </alternativeName>
</protein>
<evidence type="ECO:0000256" key="8">
    <source>
        <dbReference type="ARBA" id="ARBA00023157"/>
    </source>
</evidence>
<comment type="subcellular location">
    <subcellularLocation>
        <location evidence="2">Secreted</location>
    </subcellularLocation>
</comment>
<feature type="signal peptide" evidence="10">
    <location>
        <begin position="1"/>
        <end position="18"/>
    </location>
</feature>
<dbReference type="GO" id="GO:0046849">
    <property type="term" value="P:bone remodeling"/>
    <property type="evidence" value="ECO:0007669"/>
    <property type="project" value="InterPro"/>
</dbReference>
<comment type="function">
    <text evidence="1">Could coordinate an aspect of bone turnover.</text>
</comment>
<evidence type="ECO:0000256" key="10">
    <source>
        <dbReference type="SAM" id="SignalP"/>
    </source>
</evidence>
<sequence>MTSTLVILVFCQCLCSSGFPVVFNLGLLADLAQRASEAEVNARSLSSFLYRATNTAVRRISQVDFDTYDFNLSFNMRRTDCLKHLTGSPDGCLFSLRQFKPVHLCSSYVRVSAQFVSPLEVSCDLRALSSSSESSSEEMFLRGIPQAGGRLHTPGFIICEGARSCSRLLL</sequence>
<dbReference type="EMBL" id="JAICCE010000011">
    <property type="protein sequence ID" value="KAG9271557.1"/>
    <property type="molecule type" value="Genomic_DNA"/>
</dbReference>
<reference evidence="11 12" key="1">
    <citation type="submission" date="2021-07" db="EMBL/GenBank/DDBJ databases">
        <authorList>
            <person name="Imarazene B."/>
            <person name="Zahm M."/>
            <person name="Klopp C."/>
            <person name="Cabau C."/>
            <person name="Beille S."/>
            <person name="Jouanno E."/>
            <person name="Castinel A."/>
            <person name="Lluch J."/>
            <person name="Gil L."/>
            <person name="Kuchtly C."/>
            <person name="Lopez Roques C."/>
            <person name="Donnadieu C."/>
            <person name="Parrinello H."/>
            <person name="Journot L."/>
            <person name="Du K."/>
            <person name="Schartl M."/>
            <person name="Retaux S."/>
            <person name="Guiguen Y."/>
        </authorList>
    </citation>
    <scope>NUCLEOTIDE SEQUENCE [LARGE SCALE GENOMIC DNA]</scope>
    <source>
        <strain evidence="11">Pach_M1</strain>
        <tissue evidence="11">Testis</tissue>
    </source>
</reference>
<dbReference type="Gene3D" id="3.10.450.10">
    <property type="match status" value="1"/>
</dbReference>
<evidence type="ECO:0000256" key="5">
    <source>
        <dbReference type="ARBA" id="ARBA00022525"/>
    </source>
</evidence>
<gene>
    <name evidence="11" type="primary">SPP2</name>
    <name evidence="11" type="ORF">AMEX_G14494</name>
</gene>
<evidence type="ECO:0000256" key="9">
    <source>
        <dbReference type="ARBA" id="ARBA00029627"/>
    </source>
</evidence>
<keyword evidence="7 10" id="KW-0732">Signal</keyword>
<dbReference type="Proteomes" id="UP000752171">
    <property type="component" value="Unassembled WGS sequence"/>
</dbReference>
<proteinExistence type="inferred from homology"/>
<dbReference type="InterPro" id="IPR046350">
    <property type="entry name" value="Cystatin_sf"/>
</dbReference>
<dbReference type="OrthoDB" id="9944258at2759"/>
<comment type="caution">
    <text evidence="11">The sequence shown here is derived from an EMBL/GenBank/DDBJ whole genome shotgun (WGS) entry which is preliminary data.</text>
</comment>
<dbReference type="AlphaFoldDB" id="A0A8T2LL41"/>
<evidence type="ECO:0000256" key="6">
    <source>
        <dbReference type="ARBA" id="ARBA00022553"/>
    </source>
</evidence>
<evidence type="ECO:0000313" key="12">
    <source>
        <dbReference type="Proteomes" id="UP000752171"/>
    </source>
</evidence>
<keyword evidence="5" id="KW-0964">Secreted</keyword>
<dbReference type="Pfam" id="PF07448">
    <property type="entry name" value="Spp-24"/>
    <property type="match status" value="1"/>
</dbReference>